<accession>A0ABV2IA71</accession>
<dbReference type="InterPro" id="IPR023370">
    <property type="entry name" value="TrmO-like_N"/>
</dbReference>
<keyword evidence="4" id="KW-0489">Methyltransferase</keyword>
<protein>
    <submittedName>
        <fullName evidence="4">tRNA-Thr(GGU) m(6)t(6)A37 methyltransferase TsaA</fullName>
    </submittedName>
</protein>
<dbReference type="PROSITE" id="PS51668">
    <property type="entry name" value="TSAA_2"/>
    <property type="match status" value="1"/>
</dbReference>
<dbReference type="PANTHER" id="PTHR12818">
    <property type="entry name" value="TRNA (ADENINE(37)-N6)-METHYLTRANSFERASE"/>
    <property type="match status" value="1"/>
</dbReference>
<feature type="domain" description="TsaA-like" evidence="3">
    <location>
        <begin position="3"/>
        <end position="132"/>
    </location>
</feature>
<dbReference type="EMBL" id="JBEPLY010000004">
    <property type="protein sequence ID" value="MET3599514.1"/>
    <property type="molecule type" value="Genomic_DNA"/>
</dbReference>
<evidence type="ECO:0000259" key="3">
    <source>
        <dbReference type="PROSITE" id="PS51668"/>
    </source>
</evidence>
<dbReference type="GO" id="GO:0032259">
    <property type="term" value="P:methylation"/>
    <property type="evidence" value="ECO:0007669"/>
    <property type="project" value="UniProtKB-KW"/>
</dbReference>
<reference evidence="4 5" key="1">
    <citation type="submission" date="2024-06" db="EMBL/GenBank/DDBJ databases">
        <title>Genomic Encyclopedia of Type Strains, Phase IV (KMG-IV): sequencing the most valuable type-strain genomes for metagenomic binning, comparative biology and taxonomic classification.</title>
        <authorList>
            <person name="Goeker M."/>
        </authorList>
    </citation>
    <scope>NUCLEOTIDE SEQUENCE [LARGE SCALE GENOMIC DNA]</scope>
    <source>
        <strain evidence="4 5">DSM 28102</strain>
    </source>
</reference>
<dbReference type="PROSITE" id="PS01318">
    <property type="entry name" value="TSAA_1"/>
    <property type="match status" value="1"/>
</dbReference>
<organism evidence="4 5">
    <name type="scientific">Martelella mangrovi</name>
    <dbReference type="NCBI Taxonomy" id="1397477"/>
    <lineage>
        <taxon>Bacteria</taxon>
        <taxon>Pseudomonadati</taxon>
        <taxon>Pseudomonadota</taxon>
        <taxon>Alphaproteobacteria</taxon>
        <taxon>Hyphomicrobiales</taxon>
        <taxon>Aurantimonadaceae</taxon>
        <taxon>Martelella</taxon>
    </lineage>
</organism>
<dbReference type="InterPro" id="IPR023368">
    <property type="entry name" value="UPF0066_cons_site"/>
</dbReference>
<dbReference type="Pfam" id="PF01980">
    <property type="entry name" value="TrmO_N"/>
    <property type="match status" value="1"/>
</dbReference>
<dbReference type="CDD" id="cd09281">
    <property type="entry name" value="UPF0066"/>
    <property type="match status" value="1"/>
</dbReference>
<gene>
    <name evidence="4" type="ORF">ABID12_001453</name>
</gene>
<dbReference type="SUPFAM" id="SSF118196">
    <property type="entry name" value="YaeB-like"/>
    <property type="match status" value="1"/>
</dbReference>
<dbReference type="InterPro" id="IPR036413">
    <property type="entry name" value="YaeB-like_sf"/>
</dbReference>
<keyword evidence="4" id="KW-0808">Transferase</keyword>
<evidence type="ECO:0000313" key="4">
    <source>
        <dbReference type="EMBL" id="MET3599514.1"/>
    </source>
</evidence>
<dbReference type="InterPro" id="IPR040372">
    <property type="entry name" value="YaeB-like"/>
</dbReference>
<dbReference type="Proteomes" id="UP001549164">
    <property type="component" value="Unassembled WGS sequence"/>
</dbReference>
<dbReference type="PANTHER" id="PTHR12818:SF0">
    <property type="entry name" value="TRNA (ADENINE(37)-N6)-METHYLTRANSFERASE"/>
    <property type="match status" value="1"/>
</dbReference>
<dbReference type="GO" id="GO:0008168">
    <property type="term" value="F:methyltransferase activity"/>
    <property type="evidence" value="ECO:0007669"/>
    <property type="project" value="UniProtKB-KW"/>
</dbReference>
<comment type="similarity">
    <text evidence="2">Belongs to the tRNA methyltransferase O family.</text>
</comment>
<name>A0ABV2IA71_9HYPH</name>
<dbReference type="RefSeq" id="WP_354433664.1">
    <property type="nucleotide sequence ID" value="NZ_JBEPLY010000004.1"/>
</dbReference>
<dbReference type="InterPro" id="IPR036414">
    <property type="entry name" value="YaeB_N_sf"/>
</dbReference>
<keyword evidence="5" id="KW-1185">Reference proteome</keyword>
<evidence type="ECO:0000256" key="1">
    <source>
        <dbReference type="ARBA" id="ARBA00022691"/>
    </source>
</evidence>
<evidence type="ECO:0000256" key="2">
    <source>
        <dbReference type="ARBA" id="ARBA00033753"/>
    </source>
</evidence>
<comment type="caution">
    <text evidence="4">The sequence shown here is derived from an EMBL/GenBank/DDBJ whole genome shotgun (WGS) entry which is preliminary data.</text>
</comment>
<keyword evidence="1" id="KW-0949">S-adenosyl-L-methionine</keyword>
<dbReference type="Gene3D" id="2.40.30.70">
    <property type="entry name" value="YaeB-like"/>
    <property type="match status" value="1"/>
</dbReference>
<sequence length="133" mass="14767">MEIYPIGTIHTGFSTLDDCPPTPGLKDGTARIEVFAPFRDGLYNFSAEEVDVLYWFDKAPRDRLRSATPHDGVERGVFAMRSPHRPNPIALSRVRVIKADDTGLTVDALDCLDGTSLIDLKPVRINRNTVGKK</sequence>
<proteinExistence type="inferred from homology"/>
<evidence type="ECO:0000313" key="5">
    <source>
        <dbReference type="Proteomes" id="UP001549164"/>
    </source>
</evidence>